<organism evidence="2 3">
    <name type="scientific">Pontiella sulfatireligans</name>
    <dbReference type="NCBI Taxonomy" id="2750658"/>
    <lineage>
        <taxon>Bacteria</taxon>
        <taxon>Pseudomonadati</taxon>
        <taxon>Kiritimatiellota</taxon>
        <taxon>Kiritimatiellia</taxon>
        <taxon>Kiritimatiellales</taxon>
        <taxon>Pontiellaceae</taxon>
        <taxon>Pontiella</taxon>
    </lineage>
</organism>
<sequence length="464" mass="53126">MNNKEQIFLRSALTLEGAVMSSANVMPWFWSRQDAHRFRLEKIPFSELSKWGFDADTGNLCHESGRFFSIEGIRVKTNWGSVPEWDQPIINQPEIGFLGFITKKIDGVLHFLVQAKMEPGNINMIQLAPTLQATRSNFTRVHQGKSPPYLEYFIDRSNSKVLFDSLQSEQGARFLRKRNRNIIIEVEHDIPVYEDYCWMTLGQVLQTMRHDNIVNMDARTVISCISYGGSDGIQVTQGGLGASLLRSLDPLNRSEYSNEAIISWFTEQKFKYDLGIERIPLRIVHGWERTDMCVRHESGKFFSVIACAVEADNREVSSWTQPLVKAHQQGLIAFVAKEFKGILHFLVQAKVEPGNFDVAEMAPTVQCLTGSYEEAAPEDRPPFIDYVLNAKLEQVCFDTLQSEEGGRFYREENRNLFILAGEDFPEEVPENYIWMTAAQLKEFIKYNNFVNVQARCLLSSLSFI</sequence>
<feature type="domain" description="dTDP-4-dehydro-6-deoxy-alpha-D-glucopyranose 2,3-dehydratase" evidence="1">
    <location>
        <begin position="23"/>
        <end position="225"/>
    </location>
</feature>
<dbReference type="AlphaFoldDB" id="A0A6C2UGD0"/>
<evidence type="ECO:0000259" key="1">
    <source>
        <dbReference type="Pfam" id="PF03559"/>
    </source>
</evidence>
<name>A0A6C2UGD0_9BACT</name>
<dbReference type="Gene3D" id="3.90.79.40">
    <property type="entry name" value="EvaA sugar 2,3-dehydratase subunit"/>
    <property type="match status" value="2"/>
</dbReference>
<feature type="domain" description="dTDP-4-dehydro-6-deoxy-alpha-D-glucopyranose 2,3-dehydratase" evidence="1">
    <location>
        <begin position="259"/>
        <end position="461"/>
    </location>
</feature>
<dbReference type="InterPro" id="IPR005212">
    <property type="entry name" value="EvaA-like"/>
</dbReference>
<reference evidence="2 3" key="1">
    <citation type="submission" date="2019-04" db="EMBL/GenBank/DDBJ databases">
        <authorList>
            <person name="Van Vliet M D."/>
        </authorList>
    </citation>
    <scope>NUCLEOTIDE SEQUENCE [LARGE SCALE GENOMIC DNA]</scope>
    <source>
        <strain evidence="2 3">F21</strain>
    </source>
</reference>
<dbReference type="InterPro" id="IPR038153">
    <property type="entry name" value="EvaA-like_sf"/>
</dbReference>
<proteinExistence type="predicted"/>
<dbReference type="GO" id="GO:0016829">
    <property type="term" value="F:lyase activity"/>
    <property type="evidence" value="ECO:0007669"/>
    <property type="project" value="InterPro"/>
</dbReference>
<gene>
    <name evidence="2" type="ORF">SCARR_00318</name>
</gene>
<dbReference type="RefSeq" id="WP_136059770.1">
    <property type="nucleotide sequence ID" value="NZ_CAAHFH010000001.1"/>
</dbReference>
<accession>A0A6C2UGD0</accession>
<protein>
    <recommendedName>
        <fullName evidence="1">dTDP-4-dehydro-6-deoxy-alpha-D-glucopyranose 2,3-dehydratase domain-containing protein</fullName>
    </recommendedName>
</protein>
<dbReference type="Pfam" id="PF03559">
    <property type="entry name" value="Hexose_dehydrat"/>
    <property type="match status" value="2"/>
</dbReference>
<dbReference type="Proteomes" id="UP000346198">
    <property type="component" value="Unassembled WGS sequence"/>
</dbReference>
<dbReference type="EMBL" id="CAAHFH010000001">
    <property type="protein sequence ID" value="VGO18266.1"/>
    <property type="molecule type" value="Genomic_DNA"/>
</dbReference>
<keyword evidence="3" id="KW-1185">Reference proteome</keyword>
<evidence type="ECO:0000313" key="2">
    <source>
        <dbReference type="EMBL" id="VGO18266.1"/>
    </source>
</evidence>
<evidence type="ECO:0000313" key="3">
    <source>
        <dbReference type="Proteomes" id="UP000346198"/>
    </source>
</evidence>